<evidence type="ECO:0000313" key="2">
    <source>
        <dbReference type="EMBL" id="GIH20307.1"/>
    </source>
</evidence>
<dbReference type="GO" id="GO:0008999">
    <property type="term" value="F:protein-N-terminal-alanine acetyltransferase activity"/>
    <property type="evidence" value="ECO:0007669"/>
    <property type="project" value="TreeGrafter"/>
</dbReference>
<dbReference type="InterPro" id="IPR000182">
    <property type="entry name" value="GNAT_dom"/>
</dbReference>
<keyword evidence="3" id="KW-1185">Reference proteome</keyword>
<dbReference type="PANTHER" id="PTHR43441">
    <property type="entry name" value="RIBOSOMAL-PROTEIN-SERINE ACETYLTRANSFERASE"/>
    <property type="match status" value="1"/>
</dbReference>
<reference evidence="2" key="1">
    <citation type="submission" date="2021-01" db="EMBL/GenBank/DDBJ databases">
        <title>Whole genome shotgun sequence of Rugosimonospora africana NBRC 104875.</title>
        <authorList>
            <person name="Komaki H."/>
            <person name="Tamura T."/>
        </authorList>
    </citation>
    <scope>NUCLEOTIDE SEQUENCE</scope>
    <source>
        <strain evidence="2">NBRC 104875</strain>
    </source>
</reference>
<evidence type="ECO:0000313" key="3">
    <source>
        <dbReference type="Proteomes" id="UP000642748"/>
    </source>
</evidence>
<proteinExistence type="predicted"/>
<sequence>MSSAALGAGVLPVRAFPQLTVATPRLDVRGLVADDAVDVTELFTDKQIKRWLHFPAESEPIDGLAWCTELARERRDSGAGDHYAVVRREDERVVGLMWTRRTDWAALSTEIAFAVSPHARGFGVAAEAVDALTIALILEHGFQRVELRVVPGNKASRRVAEKAGFVYEGLLRNAGHVHSGRVDLEMWSLVAGDLR</sequence>
<comment type="caution">
    <text evidence="2">The sequence shown here is derived from an EMBL/GenBank/DDBJ whole genome shotgun (WGS) entry which is preliminary data.</text>
</comment>
<protein>
    <submittedName>
        <fullName evidence="2">N-acetyltransferase</fullName>
    </submittedName>
</protein>
<dbReference type="EMBL" id="BONZ01000093">
    <property type="protein sequence ID" value="GIH20307.1"/>
    <property type="molecule type" value="Genomic_DNA"/>
</dbReference>
<accession>A0A8J3VV68</accession>
<dbReference type="RefSeq" id="WP_203923787.1">
    <property type="nucleotide sequence ID" value="NZ_BONZ01000093.1"/>
</dbReference>
<dbReference type="PROSITE" id="PS51186">
    <property type="entry name" value="GNAT"/>
    <property type="match status" value="1"/>
</dbReference>
<dbReference type="InterPro" id="IPR051908">
    <property type="entry name" value="Ribosomal_N-acetyltransferase"/>
</dbReference>
<organism evidence="2 3">
    <name type="scientific">Rugosimonospora africana</name>
    <dbReference type="NCBI Taxonomy" id="556532"/>
    <lineage>
        <taxon>Bacteria</taxon>
        <taxon>Bacillati</taxon>
        <taxon>Actinomycetota</taxon>
        <taxon>Actinomycetes</taxon>
        <taxon>Micromonosporales</taxon>
        <taxon>Micromonosporaceae</taxon>
        <taxon>Rugosimonospora</taxon>
    </lineage>
</organism>
<dbReference type="Pfam" id="PF13302">
    <property type="entry name" value="Acetyltransf_3"/>
    <property type="match status" value="1"/>
</dbReference>
<dbReference type="PANTHER" id="PTHR43441:SF10">
    <property type="entry name" value="ACETYLTRANSFERASE"/>
    <property type="match status" value="1"/>
</dbReference>
<gene>
    <name evidence="2" type="ORF">Raf01_84790</name>
</gene>
<dbReference type="InterPro" id="IPR016181">
    <property type="entry name" value="Acyl_CoA_acyltransferase"/>
</dbReference>
<name>A0A8J3VV68_9ACTN</name>
<dbReference type="Proteomes" id="UP000642748">
    <property type="component" value="Unassembled WGS sequence"/>
</dbReference>
<dbReference type="GO" id="GO:0005737">
    <property type="term" value="C:cytoplasm"/>
    <property type="evidence" value="ECO:0007669"/>
    <property type="project" value="TreeGrafter"/>
</dbReference>
<feature type="domain" description="N-acetyltransferase" evidence="1">
    <location>
        <begin position="37"/>
        <end position="191"/>
    </location>
</feature>
<dbReference type="SUPFAM" id="SSF55729">
    <property type="entry name" value="Acyl-CoA N-acyltransferases (Nat)"/>
    <property type="match status" value="1"/>
</dbReference>
<evidence type="ECO:0000259" key="1">
    <source>
        <dbReference type="PROSITE" id="PS51186"/>
    </source>
</evidence>
<dbReference type="CDD" id="cd04301">
    <property type="entry name" value="NAT_SF"/>
    <property type="match status" value="1"/>
</dbReference>
<dbReference type="Gene3D" id="3.40.630.30">
    <property type="match status" value="1"/>
</dbReference>
<dbReference type="AlphaFoldDB" id="A0A8J3VV68"/>
<dbReference type="GO" id="GO:1990189">
    <property type="term" value="F:protein N-terminal-serine acetyltransferase activity"/>
    <property type="evidence" value="ECO:0007669"/>
    <property type="project" value="TreeGrafter"/>
</dbReference>